<gene>
    <name evidence="3" type="ORF">NDU88_003866</name>
</gene>
<evidence type="ECO:0000313" key="4">
    <source>
        <dbReference type="Proteomes" id="UP001066276"/>
    </source>
</evidence>
<feature type="compositionally biased region" description="Low complexity" evidence="2">
    <location>
        <begin position="46"/>
        <end position="63"/>
    </location>
</feature>
<accession>A0AAV7T666</accession>
<feature type="region of interest" description="Disordered" evidence="2">
    <location>
        <begin position="1"/>
        <end position="25"/>
    </location>
</feature>
<organism evidence="3 4">
    <name type="scientific">Pleurodeles waltl</name>
    <name type="common">Iberian ribbed newt</name>
    <dbReference type="NCBI Taxonomy" id="8319"/>
    <lineage>
        <taxon>Eukaryota</taxon>
        <taxon>Metazoa</taxon>
        <taxon>Chordata</taxon>
        <taxon>Craniata</taxon>
        <taxon>Vertebrata</taxon>
        <taxon>Euteleostomi</taxon>
        <taxon>Amphibia</taxon>
        <taxon>Batrachia</taxon>
        <taxon>Caudata</taxon>
        <taxon>Salamandroidea</taxon>
        <taxon>Salamandridae</taxon>
        <taxon>Pleurodelinae</taxon>
        <taxon>Pleurodeles</taxon>
    </lineage>
</organism>
<feature type="coiled-coil region" evidence="1">
    <location>
        <begin position="174"/>
        <end position="208"/>
    </location>
</feature>
<feature type="compositionally biased region" description="Basic and acidic residues" evidence="2">
    <location>
        <begin position="10"/>
        <end position="25"/>
    </location>
</feature>
<feature type="compositionally biased region" description="Polar residues" evidence="2">
    <location>
        <begin position="80"/>
        <end position="93"/>
    </location>
</feature>
<comment type="caution">
    <text evidence="3">The sequence shown here is derived from an EMBL/GenBank/DDBJ whole genome shotgun (WGS) entry which is preliminary data.</text>
</comment>
<evidence type="ECO:0000313" key="3">
    <source>
        <dbReference type="EMBL" id="KAJ1172009.1"/>
    </source>
</evidence>
<proteinExistence type="predicted"/>
<name>A0AAV7T666_PLEWA</name>
<sequence length="212" mass="23231">MAKTLKRKPEKTGRGKKFPDWSRDDGDKFYLLTEDSEAISSGCNQSVVERSASSESESVSSVAGPTVRPPRQHRRCIKSRSGSTSGAELSGQSTRALKCDYSGTRLMGLERDSKFDSLPEADGGEDGQVSSTDATSIDAKMLQMIYGTIRMLQIETRAESQRARIATKQLQGTVRKVARTCTEIEEKLNAMENRTAAVETEVEALKEQAEGN</sequence>
<protein>
    <submittedName>
        <fullName evidence="3">Uncharacterized protein</fullName>
    </submittedName>
</protein>
<feature type="region of interest" description="Disordered" evidence="2">
    <location>
        <begin position="39"/>
        <end position="93"/>
    </location>
</feature>
<evidence type="ECO:0000256" key="2">
    <source>
        <dbReference type="SAM" id="MobiDB-lite"/>
    </source>
</evidence>
<dbReference type="AlphaFoldDB" id="A0AAV7T666"/>
<dbReference type="EMBL" id="JANPWB010000007">
    <property type="protein sequence ID" value="KAJ1172009.1"/>
    <property type="molecule type" value="Genomic_DNA"/>
</dbReference>
<evidence type="ECO:0000256" key="1">
    <source>
        <dbReference type="SAM" id="Coils"/>
    </source>
</evidence>
<keyword evidence="4" id="KW-1185">Reference proteome</keyword>
<dbReference type="Proteomes" id="UP001066276">
    <property type="component" value="Chromosome 4_1"/>
</dbReference>
<keyword evidence="1" id="KW-0175">Coiled coil</keyword>
<reference evidence="3" key="1">
    <citation type="journal article" date="2022" name="bioRxiv">
        <title>Sequencing and chromosome-scale assembly of the giantPleurodeles waltlgenome.</title>
        <authorList>
            <person name="Brown T."/>
            <person name="Elewa A."/>
            <person name="Iarovenko S."/>
            <person name="Subramanian E."/>
            <person name="Araus A.J."/>
            <person name="Petzold A."/>
            <person name="Susuki M."/>
            <person name="Suzuki K.-i.T."/>
            <person name="Hayashi T."/>
            <person name="Toyoda A."/>
            <person name="Oliveira C."/>
            <person name="Osipova E."/>
            <person name="Leigh N.D."/>
            <person name="Simon A."/>
            <person name="Yun M.H."/>
        </authorList>
    </citation>
    <scope>NUCLEOTIDE SEQUENCE</scope>
    <source>
        <strain evidence="3">20211129_DDA</strain>
        <tissue evidence="3">Liver</tissue>
    </source>
</reference>
<feature type="region of interest" description="Disordered" evidence="2">
    <location>
        <begin position="111"/>
        <end position="134"/>
    </location>
</feature>